<gene>
    <name evidence="2" type="ORF">LCGC14_2932860</name>
</gene>
<dbReference type="AlphaFoldDB" id="A0A0F9ABE1"/>
<evidence type="ECO:0000313" key="2">
    <source>
        <dbReference type="EMBL" id="KKK69556.1"/>
    </source>
</evidence>
<feature type="non-terminal residue" evidence="2">
    <location>
        <position position="148"/>
    </location>
</feature>
<evidence type="ECO:0000256" key="1">
    <source>
        <dbReference type="SAM" id="Coils"/>
    </source>
</evidence>
<feature type="coiled-coil region" evidence="1">
    <location>
        <begin position="50"/>
        <end position="77"/>
    </location>
</feature>
<keyword evidence="1" id="KW-0175">Coiled coil</keyword>
<comment type="caution">
    <text evidence="2">The sequence shown here is derived from an EMBL/GenBank/DDBJ whole genome shotgun (WGS) entry which is preliminary data.</text>
</comment>
<name>A0A0F9ABE1_9ZZZZ</name>
<dbReference type="EMBL" id="LAZR01058591">
    <property type="protein sequence ID" value="KKK69556.1"/>
    <property type="molecule type" value="Genomic_DNA"/>
</dbReference>
<reference evidence="2" key="1">
    <citation type="journal article" date="2015" name="Nature">
        <title>Complex archaea that bridge the gap between prokaryotes and eukaryotes.</title>
        <authorList>
            <person name="Spang A."/>
            <person name="Saw J.H."/>
            <person name="Jorgensen S.L."/>
            <person name="Zaremba-Niedzwiedzka K."/>
            <person name="Martijn J."/>
            <person name="Lind A.E."/>
            <person name="van Eijk R."/>
            <person name="Schleper C."/>
            <person name="Guy L."/>
            <person name="Ettema T.J."/>
        </authorList>
    </citation>
    <scope>NUCLEOTIDE SEQUENCE</scope>
</reference>
<accession>A0A0F9ABE1</accession>
<organism evidence="2">
    <name type="scientific">marine sediment metagenome</name>
    <dbReference type="NCBI Taxonomy" id="412755"/>
    <lineage>
        <taxon>unclassified sequences</taxon>
        <taxon>metagenomes</taxon>
        <taxon>ecological metagenomes</taxon>
    </lineage>
</organism>
<proteinExistence type="predicted"/>
<protein>
    <submittedName>
        <fullName evidence="2">Uncharacterized protein</fullName>
    </submittedName>
</protein>
<sequence>MNSQFKNCENCGNVFIPANLRQRFCNPDCRHENYYELNKDKFKQRSIEHYNNNKELRKEWQEENKEKIREYQKEYQKTRKWKDYVNEYWKEYAKRPNTRAKILARHYAQNALRRGELKREACSFCGQEQAEMHHNDYNQPLLIVWLCP</sequence>